<comment type="subcellular location">
    <subcellularLocation>
        <location evidence="1">Membrane</location>
        <topology evidence="1">Single-pass membrane protein</topology>
    </subcellularLocation>
</comment>
<keyword evidence="3 6" id="KW-1133">Transmembrane helix</keyword>
<dbReference type="EMBL" id="JAFREP010000006">
    <property type="protein sequence ID" value="MBO1318674.1"/>
    <property type="molecule type" value="Genomic_DNA"/>
</dbReference>
<dbReference type="PANTHER" id="PTHR30386:SF26">
    <property type="entry name" value="TRANSPORT PROTEIN COMB"/>
    <property type="match status" value="1"/>
</dbReference>
<evidence type="ECO:0000313" key="9">
    <source>
        <dbReference type="Proteomes" id="UP000664417"/>
    </source>
</evidence>
<keyword evidence="2 6" id="KW-0812">Transmembrane</keyword>
<evidence type="ECO:0000256" key="5">
    <source>
        <dbReference type="SAM" id="MobiDB-lite"/>
    </source>
</evidence>
<evidence type="ECO:0000313" key="8">
    <source>
        <dbReference type="EMBL" id="MBO1318674.1"/>
    </source>
</evidence>
<proteinExistence type="predicted"/>
<organism evidence="7 9">
    <name type="scientific">Acanthopleuribacter pedis</name>
    <dbReference type="NCBI Taxonomy" id="442870"/>
    <lineage>
        <taxon>Bacteria</taxon>
        <taxon>Pseudomonadati</taxon>
        <taxon>Acidobacteriota</taxon>
        <taxon>Holophagae</taxon>
        <taxon>Acanthopleuribacterales</taxon>
        <taxon>Acanthopleuribacteraceae</taxon>
        <taxon>Acanthopleuribacter</taxon>
    </lineage>
</organism>
<dbReference type="GO" id="GO:0016020">
    <property type="term" value="C:membrane"/>
    <property type="evidence" value="ECO:0007669"/>
    <property type="project" value="UniProtKB-SubCell"/>
</dbReference>
<dbReference type="EMBL" id="JAFREP010000002">
    <property type="protein sequence ID" value="MBO1317367.1"/>
    <property type="molecule type" value="Genomic_DNA"/>
</dbReference>
<sequence length="391" mass="43860">MSTPFKQTTRALNRERHRLVGGLAVALFLLAGLWIWWFGAGAVPVHRQGNARVVAVAEPHVITAHRNGRVAEHQLQLNRRVQRGDLLLRLDQTAVQKALEQTEADLDLHRQTLAQITAAAQRQQVLARKALESADLRLQQAKLAVERHELRLQAAEDKLARYRPLRQRGEIAELDFAEMEQAAREARQEGDQLQLTQQLRASERAQAKTEADNQAGELARRRDQAERDIRSAASEQQRLTHEAAQYVVTAPADGVLAEVRPLQNDAYVEAGRELGRLLTEQTLMVRAWFHPADAVGRISAGDSAEMRLDGFPWLQYGSLTLRVREVAGEWRNERVRIDFDILATPPGIPLQHGLPGQVLVRGETVTPLQMLLRTVGGRRAAQQPTRSEPQP</sequence>
<dbReference type="Proteomes" id="UP000664417">
    <property type="component" value="Unassembled WGS sequence"/>
</dbReference>
<evidence type="ECO:0000256" key="2">
    <source>
        <dbReference type="ARBA" id="ARBA00022692"/>
    </source>
</evidence>
<feature type="compositionally biased region" description="Basic and acidic residues" evidence="5">
    <location>
        <begin position="201"/>
        <end position="211"/>
    </location>
</feature>
<keyword evidence="9" id="KW-1185">Reference proteome</keyword>
<comment type="caution">
    <text evidence="7">The sequence shown here is derived from an EMBL/GenBank/DDBJ whole genome shotgun (WGS) entry which is preliminary data.</text>
</comment>
<evidence type="ECO:0000256" key="4">
    <source>
        <dbReference type="ARBA" id="ARBA00023136"/>
    </source>
</evidence>
<protein>
    <submittedName>
        <fullName evidence="7">HlyD family efflux transporter periplasmic adaptor subunit</fullName>
    </submittedName>
</protein>
<evidence type="ECO:0000313" key="7">
    <source>
        <dbReference type="EMBL" id="MBO1317367.1"/>
    </source>
</evidence>
<evidence type="ECO:0000256" key="1">
    <source>
        <dbReference type="ARBA" id="ARBA00004167"/>
    </source>
</evidence>
<evidence type="ECO:0000256" key="3">
    <source>
        <dbReference type="ARBA" id="ARBA00022989"/>
    </source>
</evidence>
<keyword evidence="4 6" id="KW-0472">Membrane</keyword>
<feature type="compositionally biased region" description="Basic and acidic residues" evidence="5">
    <location>
        <begin position="218"/>
        <end position="230"/>
    </location>
</feature>
<feature type="region of interest" description="Disordered" evidence="5">
    <location>
        <begin position="201"/>
        <end position="237"/>
    </location>
</feature>
<feature type="transmembrane region" description="Helical" evidence="6">
    <location>
        <begin position="20"/>
        <end position="39"/>
    </location>
</feature>
<gene>
    <name evidence="7" type="ORF">J3U88_02760</name>
    <name evidence="8" type="ORF">J3U88_09400</name>
</gene>
<dbReference type="AlphaFoldDB" id="A0A8J7Q3E4"/>
<dbReference type="PANTHER" id="PTHR30386">
    <property type="entry name" value="MEMBRANE FUSION SUBUNIT OF EMRAB-TOLC MULTIDRUG EFFLUX PUMP"/>
    <property type="match status" value="1"/>
</dbReference>
<evidence type="ECO:0000256" key="6">
    <source>
        <dbReference type="SAM" id="Phobius"/>
    </source>
</evidence>
<dbReference type="RefSeq" id="WP_207856603.1">
    <property type="nucleotide sequence ID" value="NZ_JAFREP010000002.1"/>
</dbReference>
<dbReference type="InterPro" id="IPR050739">
    <property type="entry name" value="MFP"/>
</dbReference>
<name>A0A8J7Q3E4_9BACT</name>
<accession>A0A8J7Q3E4</accession>
<reference evidence="7" key="1">
    <citation type="submission" date="2021-03" db="EMBL/GenBank/DDBJ databases">
        <authorList>
            <person name="Wang G."/>
        </authorList>
    </citation>
    <scope>NUCLEOTIDE SEQUENCE</scope>
    <source>
        <strain evidence="7">KCTC 12899</strain>
    </source>
</reference>